<evidence type="ECO:0000256" key="1">
    <source>
        <dbReference type="ARBA" id="ARBA00022723"/>
    </source>
</evidence>
<dbReference type="Pfam" id="PF14608">
    <property type="entry name" value="zf-CCCH_2"/>
    <property type="match status" value="1"/>
</dbReference>
<evidence type="ECO:0000259" key="7">
    <source>
        <dbReference type="PROSITE" id="PS50103"/>
    </source>
</evidence>
<dbReference type="GO" id="GO:0008270">
    <property type="term" value="F:zinc ion binding"/>
    <property type="evidence" value="ECO:0007669"/>
    <property type="project" value="UniProtKB-KW"/>
</dbReference>
<sequence length="1524" mass="165451">MAGAEDEDEFKDALAAADSPPSSPSPTSKPKPAAAAGGGGGGGLGRRLLSSIPIPASLSAAIGRFSCPKPPASNVGLGLLLHGGLATPADGYGNPASDAAPAISSPHLPPLASLQRQHGEDQAAGLGAGLGEEGLGLVPAEEQGRPTAEDREQEDVAVGGCSANGNDFPLRGQEEEGEQCQCDELGVTADGCMVQDQEVVVEQEGPREDCAAVVEDQSNITAVEQCASDETRAVKCDNAVEVNEQVTDQEGAVSILDAVEDGVALGSQEEEDVAVAEQGEDVISVQDHLEVVEQCTGYQLRTTTGDNAGQDQDLLDQEEATECHTALGAVEQCTNDGSKVVKAVNIVEEERAVEQEGALGILDAAKDLSVLDAAKDLGVLDAAKDGAPVESQEEDVVVKEQNEDVIFVQDQHKVVEQCTGDLLRTATDDNAAQDQDVMEKEGATEDYTAVEAVEQCTNDGLKAVKDGNIVEEKEKAVEQEVAVGVLDAAKDCSTVESQAEEDVVVAEQSEDSISVQNEHKVVEQCTGDQLKATADDNATQDQGVLEQEGATECYTTLEAVEECANDETRAAKDGNVVEEKERLVKQEGDVSVLNAAEDDIIVEPHEGVVAAEQCEGDISVQDQHKVVEQCTSGLLRTTMDDSGAEGQEVVEQEGIIVDRDAAADDIAVEDKEKEIKQSACDESRTTNDENVTEANKKMVDQEDVIDKHGVITDVSVVELSEENSIVVVEQGGDGISLPDEGNVVEQYTSDQLRATMDDNAAENKEIGEQEGAIVERVVTTDGISVVDQEKEVEQSADAESTATKDEDGVEDNEDVVVAEQGGVEISVGDVGNVVEQCTSDQLRATMEDNAVECQEVVEQEGAIFERGATTVEDQEKEVEQSAGNELRVTKDENTVEDAIGKQGATKDGSGVESQEEDVVLGEQGGDDISVRDEGNVVEQCTSDLQRTTTDDNAAEDPEMVEQGGVVSVLGAAKVDIAVESREDIVVAEQVEDGVSVQDQDKVVEQCTSDQPRTSTDDFAAEDHEASRENIGFSTRYPQRSGKLNCRFYMSNGSCSYGSSCHFNHPQLKAKLEVSNFPSEQRNREVEFLELNRVGLPIREGARKCTYYMRNGTCKYGKKCCFNHPEQVLDVQPHMPTGWDDTNLQSSPHSKKSAEYTTINDISSGSEILPPNILRMLLPPQNEPPCTEEKEMKVQKDPDWPSASDDSDGCCSADSSDGPLCKQEHMDYPERPECPFLQKFGNCKFASACQYYHPKDKFPSKYHLKDKFQRRFYPKDNFQSRYRSKRDPPLAEELKVYPDRPGKPECPFYMKTGSCKFGADCKFHHPMDLTPSMQCPGSPKRLVAANQHHPAARIPSIQGPASPERSVAANEHHQSARITLQDHMYQQQKCPERPGEPDCRYYMQFGKCKFQSACIFNHPKDRLSTGWHPAECPFYMKTGTCQFGSACEFSHPKDQCSSTGEAICDGTDYEHDFVMKSENVLQQQEKTIYPERPGEPECSHYMKHGYCKFQKSCKFHHPTYRLSRT</sequence>
<feature type="zinc finger region" description="C3H1-type" evidence="5">
    <location>
        <begin position="1425"/>
        <end position="1453"/>
    </location>
</feature>
<feature type="domain" description="C3H1-type" evidence="7">
    <location>
        <begin position="1098"/>
        <end position="1126"/>
    </location>
</feature>
<feature type="zinc finger region" description="C3H1-type" evidence="5">
    <location>
        <begin position="1491"/>
        <end position="1519"/>
    </location>
</feature>
<feature type="domain" description="C3H1-type" evidence="7">
    <location>
        <begin position="1491"/>
        <end position="1519"/>
    </location>
</feature>
<feature type="zinc finger region" description="C3H1-type" evidence="5">
    <location>
        <begin position="1098"/>
        <end position="1126"/>
    </location>
</feature>
<dbReference type="EMBL" id="CM029054">
    <property type="protein sequence ID" value="KAG2536041.1"/>
    <property type="molecule type" value="Genomic_DNA"/>
</dbReference>
<comment type="caution">
    <text evidence="8">The sequence shown here is derived from an EMBL/GenBank/DDBJ whole genome shotgun (WGS) entry which is preliminary data.</text>
</comment>
<feature type="zinc finger region" description="C3H1-type" evidence="5">
    <location>
        <begin position="1392"/>
        <end position="1420"/>
    </location>
</feature>
<evidence type="ECO:0000256" key="5">
    <source>
        <dbReference type="PROSITE-ProRule" id="PRU00723"/>
    </source>
</evidence>
<dbReference type="PANTHER" id="PTHR12506">
    <property type="entry name" value="PROTEIN PHOSPHATASE RELATED"/>
    <property type="match status" value="1"/>
</dbReference>
<reference evidence="8" key="1">
    <citation type="submission" date="2020-05" db="EMBL/GenBank/DDBJ databases">
        <title>WGS assembly of Panicum virgatum.</title>
        <authorList>
            <person name="Lovell J.T."/>
            <person name="Jenkins J."/>
            <person name="Shu S."/>
            <person name="Juenger T.E."/>
            <person name="Schmutz J."/>
        </authorList>
    </citation>
    <scope>NUCLEOTIDE SEQUENCE</scope>
    <source>
        <strain evidence="8">AP13</strain>
    </source>
</reference>
<dbReference type="SUPFAM" id="SSF90229">
    <property type="entry name" value="CCCH zinc finger"/>
    <property type="match status" value="4"/>
</dbReference>
<evidence type="ECO:0000313" key="9">
    <source>
        <dbReference type="Proteomes" id="UP000823388"/>
    </source>
</evidence>
<dbReference type="OrthoDB" id="1914176at2759"/>
<feature type="region of interest" description="Disordered" evidence="6">
    <location>
        <begin position="84"/>
        <end position="166"/>
    </location>
</feature>
<evidence type="ECO:0000256" key="4">
    <source>
        <dbReference type="ARBA" id="ARBA00023125"/>
    </source>
</evidence>
<feature type="compositionally biased region" description="Basic and acidic residues" evidence="6">
    <location>
        <begin position="1186"/>
        <end position="1198"/>
    </location>
</feature>
<feature type="compositionally biased region" description="Acidic residues" evidence="6">
    <location>
        <begin position="1"/>
        <end position="10"/>
    </location>
</feature>
<dbReference type="GO" id="GO:0003677">
    <property type="term" value="F:DNA binding"/>
    <property type="evidence" value="ECO:0007669"/>
    <property type="project" value="UniProtKB-KW"/>
</dbReference>
<dbReference type="InterPro" id="IPR000571">
    <property type="entry name" value="Znf_CCCH"/>
</dbReference>
<dbReference type="InterPro" id="IPR036855">
    <property type="entry name" value="Znf_CCCH_sf"/>
</dbReference>
<feature type="region of interest" description="Disordered" evidence="6">
    <location>
        <begin position="1"/>
        <end position="49"/>
    </location>
</feature>
<feature type="domain" description="C3H1-type" evidence="7">
    <location>
        <begin position="1299"/>
        <end position="1327"/>
    </location>
</feature>
<feature type="domain" description="C3H1-type" evidence="7">
    <location>
        <begin position="1227"/>
        <end position="1255"/>
    </location>
</feature>
<evidence type="ECO:0000256" key="2">
    <source>
        <dbReference type="ARBA" id="ARBA00022771"/>
    </source>
</evidence>
<dbReference type="InterPro" id="IPR050974">
    <property type="entry name" value="Plant_ZF_CCCH"/>
</dbReference>
<feature type="compositionally biased region" description="Low complexity" evidence="6">
    <location>
        <begin position="1199"/>
        <end position="1210"/>
    </location>
</feature>
<keyword evidence="1 5" id="KW-0479">Metal-binding</keyword>
<dbReference type="EMBL" id="CM029054">
    <property type="protein sequence ID" value="KAG2536042.1"/>
    <property type="molecule type" value="Genomic_DNA"/>
</dbReference>
<feature type="zinc finger region" description="C3H1-type" evidence="5">
    <location>
        <begin position="1227"/>
        <end position="1255"/>
    </location>
</feature>
<feature type="region of interest" description="Disordered" evidence="6">
    <location>
        <begin position="788"/>
        <end position="811"/>
    </location>
</feature>
<feature type="zinc finger region" description="C3H1-type" evidence="5">
    <location>
        <begin position="1299"/>
        <end position="1327"/>
    </location>
</feature>
<evidence type="ECO:0000256" key="3">
    <source>
        <dbReference type="ARBA" id="ARBA00022833"/>
    </source>
</evidence>
<keyword evidence="4" id="KW-0238">DNA-binding</keyword>
<gene>
    <name evidence="8" type="ORF">PVAP13_9NG153700</name>
</gene>
<feature type="zinc finger region" description="C3H1-type" evidence="5">
    <location>
        <begin position="1039"/>
        <end position="1067"/>
    </location>
</feature>
<keyword evidence="2 5" id="KW-0863">Zinc-finger</keyword>
<evidence type="ECO:0000256" key="6">
    <source>
        <dbReference type="SAM" id="MobiDB-lite"/>
    </source>
</evidence>
<feature type="domain" description="C3H1-type" evidence="7">
    <location>
        <begin position="1392"/>
        <end position="1420"/>
    </location>
</feature>
<dbReference type="Gene3D" id="4.10.1000.10">
    <property type="entry name" value="Zinc finger, CCCH-type"/>
    <property type="match status" value="2"/>
</dbReference>
<dbReference type="Proteomes" id="UP000823388">
    <property type="component" value="Chromosome 9N"/>
</dbReference>
<dbReference type="GO" id="GO:0003729">
    <property type="term" value="F:mRNA binding"/>
    <property type="evidence" value="ECO:0007669"/>
    <property type="project" value="TreeGrafter"/>
</dbReference>
<feature type="domain" description="C3H1-type" evidence="7">
    <location>
        <begin position="1425"/>
        <end position="1453"/>
    </location>
</feature>
<dbReference type="SMART" id="SM00356">
    <property type="entry name" value="ZnF_C3H1"/>
    <property type="match status" value="7"/>
</dbReference>
<protein>
    <recommendedName>
        <fullName evidence="7">C3H1-type domain-containing protein</fullName>
    </recommendedName>
</protein>
<accession>A0A8T0MIY4</accession>
<dbReference type="PANTHER" id="PTHR12506:SF20">
    <property type="entry name" value="ZINC FINGER CCCH DOMAIN-CONTAINING PROTEIN 67"/>
    <property type="match status" value="1"/>
</dbReference>
<feature type="compositionally biased region" description="Gly residues" evidence="6">
    <location>
        <begin position="36"/>
        <end position="45"/>
    </location>
</feature>
<dbReference type="PROSITE" id="PS50103">
    <property type="entry name" value="ZF_C3H1"/>
    <property type="match status" value="7"/>
</dbReference>
<dbReference type="Gene3D" id="2.30.30.1190">
    <property type="match status" value="2"/>
</dbReference>
<feature type="region of interest" description="Disordered" evidence="6">
    <location>
        <begin position="1178"/>
        <end position="1210"/>
    </location>
</feature>
<dbReference type="Pfam" id="PF00642">
    <property type="entry name" value="zf-CCCH"/>
    <property type="match status" value="6"/>
</dbReference>
<feature type="compositionally biased region" description="Low complexity" evidence="6">
    <location>
        <begin position="95"/>
        <end position="106"/>
    </location>
</feature>
<name>A0A8T0MIY4_PANVG</name>
<organism evidence="8 9">
    <name type="scientific">Panicum virgatum</name>
    <name type="common">Blackwell switchgrass</name>
    <dbReference type="NCBI Taxonomy" id="38727"/>
    <lineage>
        <taxon>Eukaryota</taxon>
        <taxon>Viridiplantae</taxon>
        <taxon>Streptophyta</taxon>
        <taxon>Embryophyta</taxon>
        <taxon>Tracheophyta</taxon>
        <taxon>Spermatophyta</taxon>
        <taxon>Magnoliopsida</taxon>
        <taxon>Liliopsida</taxon>
        <taxon>Poales</taxon>
        <taxon>Poaceae</taxon>
        <taxon>PACMAD clade</taxon>
        <taxon>Panicoideae</taxon>
        <taxon>Panicodae</taxon>
        <taxon>Paniceae</taxon>
        <taxon>Panicinae</taxon>
        <taxon>Panicum</taxon>
        <taxon>Panicum sect. Hiantes</taxon>
    </lineage>
</organism>
<proteinExistence type="predicted"/>
<keyword evidence="9" id="KW-1185">Reference proteome</keyword>
<evidence type="ECO:0000313" key="8">
    <source>
        <dbReference type="EMBL" id="KAG2536042.1"/>
    </source>
</evidence>
<feature type="domain" description="C3H1-type" evidence="7">
    <location>
        <begin position="1039"/>
        <end position="1067"/>
    </location>
</feature>
<keyword evidence="3 5" id="KW-0862">Zinc</keyword>